<name>A0A3L8T1G8_CHLGU</name>
<reference evidence="2 3" key="1">
    <citation type="journal article" date="2018" name="Proc. R. Soc. B">
        <title>A non-coding region near Follistatin controls head colour polymorphism in the Gouldian finch.</title>
        <authorList>
            <person name="Toomey M.B."/>
            <person name="Marques C.I."/>
            <person name="Andrade P."/>
            <person name="Araujo P.M."/>
            <person name="Sabatino S."/>
            <person name="Gazda M.A."/>
            <person name="Afonso S."/>
            <person name="Lopes R.J."/>
            <person name="Corbo J.C."/>
            <person name="Carneiro M."/>
        </authorList>
    </citation>
    <scope>NUCLEOTIDE SEQUENCE [LARGE SCALE GENOMIC DNA]</scope>
    <source>
        <strain evidence="2">Red01</strain>
        <tissue evidence="2">Muscle</tissue>
    </source>
</reference>
<keyword evidence="3" id="KW-1185">Reference proteome</keyword>
<feature type="region of interest" description="Disordered" evidence="1">
    <location>
        <begin position="1"/>
        <end position="76"/>
    </location>
</feature>
<gene>
    <name evidence="2" type="ORF">DV515_00000088</name>
</gene>
<evidence type="ECO:0000313" key="2">
    <source>
        <dbReference type="EMBL" id="RLW13182.1"/>
    </source>
</evidence>
<dbReference type="Proteomes" id="UP000276834">
    <property type="component" value="Unassembled WGS sequence"/>
</dbReference>
<proteinExistence type="predicted"/>
<organism evidence="2 3">
    <name type="scientific">Chloebia gouldiae</name>
    <name type="common">Gouldian finch</name>
    <name type="synonym">Erythrura gouldiae</name>
    <dbReference type="NCBI Taxonomy" id="44316"/>
    <lineage>
        <taxon>Eukaryota</taxon>
        <taxon>Metazoa</taxon>
        <taxon>Chordata</taxon>
        <taxon>Craniata</taxon>
        <taxon>Vertebrata</taxon>
        <taxon>Euteleostomi</taxon>
        <taxon>Archelosauria</taxon>
        <taxon>Archosauria</taxon>
        <taxon>Dinosauria</taxon>
        <taxon>Saurischia</taxon>
        <taxon>Theropoda</taxon>
        <taxon>Coelurosauria</taxon>
        <taxon>Aves</taxon>
        <taxon>Neognathae</taxon>
        <taxon>Neoaves</taxon>
        <taxon>Telluraves</taxon>
        <taxon>Australaves</taxon>
        <taxon>Passeriformes</taxon>
        <taxon>Passeroidea</taxon>
        <taxon>Passeridae</taxon>
        <taxon>Chloebia</taxon>
    </lineage>
</organism>
<feature type="compositionally biased region" description="Low complexity" evidence="1">
    <location>
        <begin position="11"/>
        <end position="29"/>
    </location>
</feature>
<feature type="non-terminal residue" evidence="2">
    <location>
        <position position="1"/>
    </location>
</feature>
<sequence length="308" mass="34020">PRHAPDSPGHAPDSPRSARARLSLSGRGAPARQALVREAASRAAGASRCRSRARSAKRARSPGAPQRSEVPVVRPKRDPHQLFQTALISASFSHWEPLKVVFFSYTILPKTSSRDVWKLRTQRRPVQPVLCCSTSPRIVCRSKQGAQSPNRQKPPISSPGVNGSDGNNHEFGSKETTELTFHVTPILMCWNCWHEFEPVKESRNPKVHVSEPRWPSHKEQHVPCALVSGSSAEPGQSLASGLMGHGLGHSCCSSVTPAAHRRRKSQQHKLNLIHVYKLQGNELSHGTHNIVEMMKEVVKLLAFYVTIV</sequence>
<protein>
    <submittedName>
        <fullName evidence="2">Uncharacterized protein</fullName>
    </submittedName>
</protein>
<accession>A0A3L8T1G8</accession>
<feature type="compositionally biased region" description="Basic residues" evidence="1">
    <location>
        <begin position="49"/>
        <end position="60"/>
    </location>
</feature>
<evidence type="ECO:0000256" key="1">
    <source>
        <dbReference type="SAM" id="MobiDB-lite"/>
    </source>
</evidence>
<evidence type="ECO:0000313" key="3">
    <source>
        <dbReference type="Proteomes" id="UP000276834"/>
    </source>
</evidence>
<feature type="compositionally biased region" description="Low complexity" evidence="1">
    <location>
        <begin position="37"/>
        <end position="48"/>
    </location>
</feature>
<feature type="region of interest" description="Disordered" evidence="1">
    <location>
        <begin position="142"/>
        <end position="172"/>
    </location>
</feature>
<dbReference type="AlphaFoldDB" id="A0A3L8T1G8"/>
<feature type="non-terminal residue" evidence="2">
    <location>
        <position position="308"/>
    </location>
</feature>
<dbReference type="EMBL" id="QUSF01000001">
    <property type="protein sequence ID" value="RLW13182.1"/>
    <property type="molecule type" value="Genomic_DNA"/>
</dbReference>
<comment type="caution">
    <text evidence="2">The sequence shown here is derived from an EMBL/GenBank/DDBJ whole genome shotgun (WGS) entry which is preliminary data.</text>
</comment>